<evidence type="ECO:0000313" key="4">
    <source>
        <dbReference type="Proteomes" id="UP001183176"/>
    </source>
</evidence>
<dbReference type="InterPro" id="IPR053136">
    <property type="entry name" value="UTP_pyrophosphatase-like"/>
</dbReference>
<dbReference type="CDD" id="cd07344">
    <property type="entry name" value="M48_yhfN_like"/>
    <property type="match status" value="1"/>
</dbReference>
<name>A0ABU2J6E2_9ACTN</name>
<dbReference type="Gene3D" id="3.30.2010.10">
    <property type="entry name" value="Metalloproteases ('zincins'), catalytic domain"/>
    <property type="match status" value="1"/>
</dbReference>
<proteinExistence type="predicted"/>
<feature type="region of interest" description="Disordered" evidence="1">
    <location>
        <begin position="183"/>
        <end position="202"/>
    </location>
</feature>
<dbReference type="PANTHER" id="PTHR30399">
    <property type="entry name" value="UNCHARACTERIZED PROTEIN YGJP"/>
    <property type="match status" value="1"/>
</dbReference>
<evidence type="ECO:0000259" key="2">
    <source>
        <dbReference type="Pfam" id="PF01863"/>
    </source>
</evidence>
<evidence type="ECO:0000313" key="3">
    <source>
        <dbReference type="EMBL" id="MDT0260560.1"/>
    </source>
</evidence>
<dbReference type="RefSeq" id="WP_311421710.1">
    <property type="nucleotide sequence ID" value="NZ_JAVREH010000003.1"/>
</dbReference>
<comment type="caution">
    <text evidence="3">The sequence shown here is derived from an EMBL/GenBank/DDBJ whole genome shotgun (WGS) entry which is preliminary data.</text>
</comment>
<dbReference type="PANTHER" id="PTHR30399:SF1">
    <property type="entry name" value="UTP PYROPHOSPHATASE"/>
    <property type="match status" value="1"/>
</dbReference>
<keyword evidence="4" id="KW-1185">Reference proteome</keyword>
<feature type="domain" description="YgjP-like metallopeptidase" evidence="2">
    <location>
        <begin position="98"/>
        <end position="173"/>
    </location>
</feature>
<sequence length="202" mass="22415">MAESLLGGAPRDTPPTIEIRRSARRRQTVAAYRDGDKIIILMPARTPKAEEERLVAEMVGRVTRREAKLSQAGPRGSDSALVARARQLSSDYLQGLPRPSSVRWVTNMNRRWGSCTTTDGTIRLSHRLQSMPSWVIDYVLVHELSHLLQPGHGPEFWAWVDRYPRTERARGYLEGVATAAQLPGVVPGESGSSELSDCDSPD</sequence>
<evidence type="ECO:0000256" key="1">
    <source>
        <dbReference type="SAM" id="MobiDB-lite"/>
    </source>
</evidence>
<dbReference type="InterPro" id="IPR002725">
    <property type="entry name" value="YgjP-like_metallopeptidase"/>
</dbReference>
<protein>
    <submittedName>
        <fullName evidence="3">M48 family metallopeptidase</fullName>
    </submittedName>
</protein>
<gene>
    <name evidence="3" type="ORF">RM423_04050</name>
</gene>
<reference evidence="4" key="1">
    <citation type="submission" date="2023-07" db="EMBL/GenBank/DDBJ databases">
        <title>30 novel species of actinomycetes from the DSMZ collection.</title>
        <authorList>
            <person name="Nouioui I."/>
        </authorList>
    </citation>
    <scope>NUCLEOTIDE SEQUENCE [LARGE SCALE GENOMIC DNA]</scope>
    <source>
        <strain evidence="4">DSM 44399</strain>
    </source>
</reference>
<dbReference type="Proteomes" id="UP001183176">
    <property type="component" value="Unassembled WGS sequence"/>
</dbReference>
<dbReference type="Pfam" id="PF01863">
    <property type="entry name" value="YgjP-like"/>
    <property type="match status" value="1"/>
</dbReference>
<organism evidence="3 4">
    <name type="scientific">Jatrophihabitans lederbergiae</name>
    <dbReference type="NCBI Taxonomy" id="3075547"/>
    <lineage>
        <taxon>Bacteria</taxon>
        <taxon>Bacillati</taxon>
        <taxon>Actinomycetota</taxon>
        <taxon>Actinomycetes</taxon>
        <taxon>Jatrophihabitantales</taxon>
        <taxon>Jatrophihabitantaceae</taxon>
        <taxon>Jatrophihabitans</taxon>
    </lineage>
</organism>
<dbReference type="EMBL" id="JAVREH010000003">
    <property type="protein sequence ID" value="MDT0260560.1"/>
    <property type="molecule type" value="Genomic_DNA"/>
</dbReference>
<accession>A0ABU2J6E2</accession>